<evidence type="ECO:0000313" key="4">
    <source>
        <dbReference type="EMBL" id="ETO15949.1"/>
    </source>
</evidence>
<dbReference type="AlphaFoldDB" id="X6MQ42"/>
<keyword evidence="3" id="KW-0812">Transmembrane</keyword>
<feature type="transmembrane region" description="Helical" evidence="3">
    <location>
        <begin position="147"/>
        <end position="163"/>
    </location>
</feature>
<keyword evidence="3" id="KW-1133">Transmembrane helix</keyword>
<name>X6MQ42_RETFI</name>
<feature type="region of interest" description="Disordered" evidence="2">
    <location>
        <begin position="1"/>
        <end position="22"/>
    </location>
</feature>
<sequence>MLYGNERKSSYARSRASMSRRPSINDQKLKEIRIDLDHANMQLKVEEDRVNELEKSLSSLVAEKYRSDSALISRLRESLDHLRLQLALITESKQQLASATAAEMVRLRDVIRLLTDQIFELTHEEPTIRTFGDAKSLEEAKQQHKNILVFLFLFLFSQIYLIITKKKKIIFCDNFAHYL</sequence>
<protein>
    <submittedName>
        <fullName evidence="4">Uncharacterized protein</fullName>
    </submittedName>
</protein>
<keyword evidence="3" id="KW-0472">Membrane</keyword>
<dbReference type="Proteomes" id="UP000023152">
    <property type="component" value="Unassembled WGS sequence"/>
</dbReference>
<reference evidence="4 5" key="1">
    <citation type="journal article" date="2013" name="Curr. Biol.">
        <title>The Genome of the Foraminiferan Reticulomyxa filosa.</title>
        <authorList>
            <person name="Glockner G."/>
            <person name="Hulsmann N."/>
            <person name="Schleicher M."/>
            <person name="Noegel A.A."/>
            <person name="Eichinger L."/>
            <person name="Gallinger C."/>
            <person name="Pawlowski J."/>
            <person name="Sierra R."/>
            <person name="Euteneuer U."/>
            <person name="Pillet L."/>
            <person name="Moustafa A."/>
            <person name="Platzer M."/>
            <person name="Groth M."/>
            <person name="Szafranski K."/>
            <person name="Schliwa M."/>
        </authorList>
    </citation>
    <scope>NUCLEOTIDE SEQUENCE [LARGE SCALE GENOMIC DNA]</scope>
</reference>
<feature type="compositionally biased region" description="Low complexity" evidence="2">
    <location>
        <begin position="11"/>
        <end position="22"/>
    </location>
</feature>
<evidence type="ECO:0000313" key="5">
    <source>
        <dbReference type="Proteomes" id="UP000023152"/>
    </source>
</evidence>
<evidence type="ECO:0000256" key="1">
    <source>
        <dbReference type="SAM" id="Coils"/>
    </source>
</evidence>
<proteinExistence type="predicted"/>
<comment type="caution">
    <text evidence="4">The sequence shown here is derived from an EMBL/GenBank/DDBJ whole genome shotgun (WGS) entry which is preliminary data.</text>
</comment>
<evidence type="ECO:0000256" key="2">
    <source>
        <dbReference type="SAM" id="MobiDB-lite"/>
    </source>
</evidence>
<feature type="coiled-coil region" evidence="1">
    <location>
        <begin position="29"/>
        <end position="63"/>
    </location>
</feature>
<dbReference type="EMBL" id="ASPP01018675">
    <property type="protein sequence ID" value="ETO15949.1"/>
    <property type="molecule type" value="Genomic_DNA"/>
</dbReference>
<evidence type="ECO:0000256" key="3">
    <source>
        <dbReference type="SAM" id="Phobius"/>
    </source>
</evidence>
<keyword evidence="5" id="KW-1185">Reference proteome</keyword>
<keyword evidence="1" id="KW-0175">Coiled coil</keyword>
<organism evidence="4 5">
    <name type="scientific">Reticulomyxa filosa</name>
    <dbReference type="NCBI Taxonomy" id="46433"/>
    <lineage>
        <taxon>Eukaryota</taxon>
        <taxon>Sar</taxon>
        <taxon>Rhizaria</taxon>
        <taxon>Retaria</taxon>
        <taxon>Foraminifera</taxon>
        <taxon>Monothalamids</taxon>
        <taxon>Reticulomyxidae</taxon>
        <taxon>Reticulomyxa</taxon>
    </lineage>
</organism>
<gene>
    <name evidence="4" type="ORF">RFI_21412</name>
</gene>
<accession>X6MQ42</accession>